<dbReference type="Gene3D" id="1.20.140.10">
    <property type="entry name" value="Butyryl-CoA Dehydrogenase, subunit A, domain 3"/>
    <property type="match status" value="1"/>
</dbReference>
<dbReference type="PROSITE" id="PS00072">
    <property type="entry name" value="ACYL_COA_DH_1"/>
    <property type="match status" value="1"/>
</dbReference>
<comment type="cofactor">
    <cofactor evidence="1 10">
        <name>FAD</name>
        <dbReference type="ChEBI" id="CHEBI:57692"/>
    </cofactor>
</comment>
<evidence type="ECO:0000313" key="15">
    <source>
        <dbReference type="Proteomes" id="UP000461409"/>
    </source>
</evidence>
<dbReference type="GO" id="GO:0033539">
    <property type="term" value="P:fatty acid beta-oxidation using acyl-CoA dehydrogenase"/>
    <property type="evidence" value="ECO:0007669"/>
    <property type="project" value="TreeGrafter"/>
</dbReference>
<evidence type="ECO:0000256" key="9">
    <source>
        <dbReference type="ARBA" id="ARBA00042660"/>
    </source>
</evidence>
<dbReference type="InterPro" id="IPR036250">
    <property type="entry name" value="AcylCo_DH-like_C"/>
</dbReference>
<comment type="similarity">
    <text evidence="3 10">Belongs to the acyl-CoA dehydrogenase family.</text>
</comment>
<comment type="function">
    <text evidence="7">Catalyzes the dehydrogenation at the alpha-beta position of ACP-bound acyl chains. This results in the introduction of a double bond in the lipidic chain, which is further transferred to the epsilon-amino group of lysine residue in the mycobactin core by MbtK.</text>
</comment>
<feature type="domain" description="Acyl-CoA dehydrogenase/oxidase C-terminal" evidence="11">
    <location>
        <begin position="233"/>
        <end position="381"/>
    </location>
</feature>
<organism evidence="14 15">
    <name type="scientific">Aurantiacibacter rhizosphaerae</name>
    <dbReference type="NCBI Taxonomy" id="2691582"/>
    <lineage>
        <taxon>Bacteria</taxon>
        <taxon>Pseudomonadati</taxon>
        <taxon>Pseudomonadota</taxon>
        <taxon>Alphaproteobacteria</taxon>
        <taxon>Sphingomonadales</taxon>
        <taxon>Erythrobacteraceae</taxon>
        <taxon>Aurantiacibacter</taxon>
    </lineage>
</organism>
<dbReference type="FunFam" id="1.20.140.10:FF:000001">
    <property type="entry name" value="Acyl-CoA dehydrogenase"/>
    <property type="match status" value="1"/>
</dbReference>
<dbReference type="InterPro" id="IPR046373">
    <property type="entry name" value="Acyl-CoA_Oxase/DH_mid-dom_sf"/>
</dbReference>
<dbReference type="RefSeq" id="WP_160486958.1">
    <property type="nucleotide sequence ID" value="NZ_WUBR01000004.1"/>
</dbReference>
<dbReference type="Pfam" id="PF02771">
    <property type="entry name" value="Acyl-CoA_dh_N"/>
    <property type="match status" value="1"/>
</dbReference>
<gene>
    <name evidence="14" type="ORF">GRF63_15380</name>
</gene>
<proteinExistence type="inferred from homology"/>
<dbReference type="Proteomes" id="UP000461409">
    <property type="component" value="Unassembled WGS sequence"/>
</dbReference>
<dbReference type="PROSITE" id="PS00073">
    <property type="entry name" value="ACYL_COA_DH_2"/>
    <property type="match status" value="1"/>
</dbReference>
<evidence type="ECO:0000256" key="8">
    <source>
        <dbReference type="ARBA" id="ARBA00040394"/>
    </source>
</evidence>
<keyword evidence="4 10" id="KW-0285">Flavoprotein</keyword>
<sequence>MTISRPFFTEEHEAFRETVRRFIEEEILPHHEAWEEAQIVPRELWLKAGEMGLLCPNAPEEYGGMGVDWLFNVVIIEEMARAGASGPGSGFMVHSEMAAPYILAGGSDELKAKWLPRMIEGKAIGALAITEPGAGSDAKAIRTRAVRDGDDYVISGQKTYISNGQNADLFIVACKTDPDAGAKGVSLVLVDGNAPGLERGRNLKKIGLKAQDTSEIFFNDVRVPVANRLGPEGGGFGMMMSKLAQERLSQAVRSICVAEVSLEQTVEYTSERQMFGKTVADFQNTQFVLAQLDAETTALRVFTDWCITRFMDGDLTPVEAAKAKLLVTDLHCKVVDHCLQFFGGYGYMLEYPIARAYTDARITRIAGGASEVMKQIIGRDIFKKQ</sequence>
<evidence type="ECO:0000256" key="5">
    <source>
        <dbReference type="ARBA" id="ARBA00022827"/>
    </source>
</evidence>
<evidence type="ECO:0000256" key="6">
    <source>
        <dbReference type="ARBA" id="ARBA00023002"/>
    </source>
</evidence>
<dbReference type="Pfam" id="PF02770">
    <property type="entry name" value="Acyl-CoA_dh_M"/>
    <property type="match status" value="1"/>
</dbReference>
<dbReference type="InterPro" id="IPR050741">
    <property type="entry name" value="Acyl-CoA_dehydrogenase"/>
</dbReference>
<dbReference type="GO" id="GO:0005737">
    <property type="term" value="C:cytoplasm"/>
    <property type="evidence" value="ECO:0007669"/>
    <property type="project" value="TreeGrafter"/>
</dbReference>
<dbReference type="InterPro" id="IPR037069">
    <property type="entry name" value="AcylCoA_DH/ox_N_sf"/>
</dbReference>
<evidence type="ECO:0000256" key="1">
    <source>
        <dbReference type="ARBA" id="ARBA00001974"/>
    </source>
</evidence>
<keyword evidence="6 10" id="KW-0560">Oxidoreductase</keyword>
<dbReference type="Pfam" id="PF00441">
    <property type="entry name" value="Acyl-CoA_dh_1"/>
    <property type="match status" value="1"/>
</dbReference>
<feature type="domain" description="Acyl-CoA oxidase/dehydrogenase middle" evidence="12">
    <location>
        <begin position="126"/>
        <end position="221"/>
    </location>
</feature>
<evidence type="ECO:0000259" key="13">
    <source>
        <dbReference type="Pfam" id="PF02771"/>
    </source>
</evidence>
<dbReference type="InterPro" id="IPR009075">
    <property type="entry name" value="AcylCo_DH/oxidase_C"/>
</dbReference>
<dbReference type="InterPro" id="IPR009100">
    <property type="entry name" value="AcylCoA_DH/oxidase_NM_dom_sf"/>
</dbReference>
<dbReference type="GO" id="GO:0003995">
    <property type="term" value="F:acyl-CoA dehydrogenase activity"/>
    <property type="evidence" value="ECO:0007669"/>
    <property type="project" value="InterPro"/>
</dbReference>
<evidence type="ECO:0000256" key="3">
    <source>
        <dbReference type="ARBA" id="ARBA00009347"/>
    </source>
</evidence>
<dbReference type="InterPro" id="IPR006091">
    <property type="entry name" value="Acyl-CoA_Oxase/DH_mid-dom"/>
</dbReference>
<comment type="pathway">
    <text evidence="2">Siderophore biosynthesis; mycobactin biosynthesis.</text>
</comment>
<evidence type="ECO:0000256" key="10">
    <source>
        <dbReference type="RuleBase" id="RU362125"/>
    </source>
</evidence>
<dbReference type="PANTHER" id="PTHR48083">
    <property type="entry name" value="MEDIUM-CHAIN SPECIFIC ACYL-COA DEHYDROGENASE, MITOCHONDRIAL-RELATED"/>
    <property type="match status" value="1"/>
</dbReference>
<evidence type="ECO:0000259" key="11">
    <source>
        <dbReference type="Pfam" id="PF00441"/>
    </source>
</evidence>
<evidence type="ECO:0000256" key="7">
    <source>
        <dbReference type="ARBA" id="ARBA00037085"/>
    </source>
</evidence>
<dbReference type="InterPro" id="IPR013786">
    <property type="entry name" value="AcylCoA_DH/ox_N"/>
</dbReference>
<feature type="domain" description="Acyl-CoA dehydrogenase/oxidase N-terminal" evidence="13">
    <location>
        <begin position="9"/>
        <end position="122"/>
    </location>
</feature>
<evidence type="ECO:0000313" key="14">
    <source>
        <dbReference type="EMBL" id="MWV29286.1"/>
    </source>
</evidence>
<keyword evidence="5 10" id="KW-0274">FAD</keyword>
<accession>A0A844XGZ1</accession>
<dbReference type="PANTHER" id="PTHR48083:SF20">
    <property type="entry name" value="LONG-CHAIN SPECIFIC ACYL-COA DEHYDROGENASE, MITOCHONDRIAL"/>
    <property type="match status" value="1"/>
</dbReference>
<dbReference type="SUPFAM" id="SSF56645">
    <property type="entry name" value="Acyl-CoA dehydrogenase NM domain-like"/>
    <property type="match status" value="1"/>
</dbReference>
<dbReference type="FunFam" id="2.40.110.10:FF:000002">
    <property type="entry name" value="Acyl-CoA dehydrogenase fadE12"/>
    <property type="match status" value="1"/>
</dbReference>
<evidence type="ECO:0000259" key="12">
    <source>
        <dbReference type="Pfam" id="PF02770"/>
    </source>
</evidence>
<reference evidence="14 15" key="2">
    <citation type="submission" date="2020-02" db="EMBL/GenBank/DDBJ databases">
        <title>Erythrobacter dongmakensis sp. nov., isolated from a tidal mudflat.</title>
        <authorList>
            <person name="Kim I.S."/>
        </authorList>
    </citation>
    <scope>NUCLEOTIDE SEQUENCE [LARGE SCALE GENOMIC DNA]</scope>
    <source>
        <strain evidence="14 15">GH3-10</strain>
    </source>
</reference>
<comment type="caution">
    <text evidence="14">The sequence shown here is derived from an EMBL/GenBank/DDBJ whole genome shotgun (WGS) entry which is preliminary data.</text>
</comment>
<dbReference type="GO" id="GO:0050660">
    <property type="term" value="F:flavin adenine dinucleotide binding"/>
    <property type="evidence" value="ECO:0007669"/>
    <property type="project" value="InterPro"/>
</dbReference>
<dbReference type="Gene3D" id="2.40.110.10">
    <property type="entry name" value="Butyryl-CoA Dehydrogenase, subunit A, domain 2"/>
    <property type="match status" value="1"/>
</dbReference>
<name>A0A844XGZ1_9SPHN</name>
<dbReference type="SUPFAM" id="SSF47203">
    <property type="entry name" value="Acyl-CoA dehydrogenase C-terminal domain-like"/>
    <property type="match status" value="1"/>
</dbReference>
<dbReference type="AlphaFoldDB" id="A0A844XGZ1"/>
<evidence type="ECO:0000256" key="2">
    <source>
        <dbReference type="ARBA" id="ARBA00005102"/>
    </source>
</evidence>
<dbReference type="EMBL" id="WUBR01000004">
    <property type="protein sequence ID" value="MWV29286.1"/>
    <property type="molecule type" value="Genomic_DNA"/>
</dbReference>
<evidence type="ECO:0000256" key="4">
    <source>
        <dbReference type="ARBA" id="ARBA00022630"/>
    </source>
</evidence>
<dbReference type="FunFam" id="1.10.540.10:FF:000009">
    <property type="entry name" value="Probable acyl-CoA dehydrogenase"/>
    <property type="match status" value="1"/>
</dbReference>
<dbReference type="InterPro" id="IPR006089">
    <property type="entry name" value="Acyl-CoA_DH_CS"/>
</dbReference>
<reference evidence="14 15" key="1">
    <citation type="submission" date="2019-12" db="EMBL/GenBank/DDBJ databases">
        <authorList>
            <person name="Lee S.D."/>
        </authorList>
    </citation>
    <scope>NUCLEOTIDE SEQUENCE [LARGE SCALE GENOMIC DNA]</scope>
    <source>
        <strain evidence="14 15">GH3-10</strain>
    </source>
</reference>
<dbReference type="Gene3D" id="1.10.540.10">
    <property type="entry name" value="Acyl-CoA dehydrogenase/oxidase, N-terminal domain"/>
    <property type="match status" value="1"/>
</dbReference>
<protein>
    <recommendedName>
        <fullName evidence="8">Acyl-[acyl-carrier-protein] dehydrogenase MbtN</fullName>
    </recommendedName>
    <alternativeName>
        <fullName evidence="9">Mycobactin synthase protein N</fullName>
    </alternativeName>
</protein>
<keyword evidence="15" id="KW-1185">Reference proteome</keyword>